<dbReference type="InterPro" id="IPR004923">
    <property type="entry name" value="FTR1/Fip1/EfeU"/>
</dbReference>
<keyword evidence="8" id="KW-1185">Reference proteome</keyword>
<proteinExistence type="inferred from homology"/>
<dbReference type="PANTHER" id="PTHR31632:SF2">
    <property type="entry name" value="PLASMA MEMBRANE IRON PERMEASE"/>
    <property type="match status" value="1"/>
</dbReference>
<evidence type="ECO:0000256" key="3">
    <source>
        <dbReference type="ARBA" id="ARBA00022692"/>
    </source>
</evidence>
<dbReference type="GO" id="GO:0033573">
    <property type="term" value="C:high-affinity iron permease complex"/>
    <property type="evidence" value="ECO:0007669"/>
    <property type="project" value="InterPro"/>
</dbReference>
<keyword evidence="5 6" id="KW-0472">Membrane</keyword>
<dbReference type="GO" id="GO:0015093">
    <property type="term" value="F:ferrous iron transmembrane transporter activity"/>
    <property type="evidence" value="ECO:0007669"/>
    <property type="project" value="TreeGrafter"/>
</dbReference>
<evidence type="ECO:0000256" key="2">
    <source>
        <dbReference type="ARBA" id="ARBA00008333"/>
    </source>
</evidence>
<feature type="transmembrane region" description="Helical" evidence="6">
    <location>
        <begin position="321"/>
        <end position="342"/>
    </location>
</feature>
<dbReference type="AlphaFoldDB" id="A0A3S1KCC2"/>
<evidence type="ECO:0000313" key="7">
    <source>
        <dbReference type="EMBL" id="RUT48793.1"/>
    </source>
</evidence>
<keyword evidence="3 6" id="KW-0812">Transmembrane</keyword>
<evidence type="ECO:0000256" key="1">
    <source>
        <dbReference type="ARBA" id="ARBA00004141"/>
    </source>
</evidence>
<protein>
    <submittedName>
        <fullName evidence="7">Iron permease</fullName>
    </submittedName>
</protein>
<dbReference type="Proteomes" id="UP000279446">
    <property type="component" value="Unassembled WGS sequence"/>
</dbReference>
<feature type="transmembrane region" description="Helical" evidence="6">
    <location>
        <begin position="498"/>
        <end position="515"/>
    </location>
</feature>
<keyword evidence="4 6" id="KW-1133">Transmembrane helix</keyword>
<feature type="transmembrane region" description="Helical" evidence="6">
    <location>
        <begin position="428"/>
        <end position="446"/>
    </location>
</feature>
<name>A0A3S1KCC2_9BACL</name>
<feature type="transmembrane region" description="Helical" evidence="6">
    <location>
        <begin position="544"/>
        <end position="566"/>
    </location>
</feature>
<feature type="transmembrane region" description="Helical" evidence="6">
    <location>
        <begin position="389"/>
        <end position="408"/>
    </location>
</feature>
<comment type="subcellular location">
    <subcellularLocation>
        <location evidence="1">Membrane</location>
        <topology evidence="1">Multi-pass membrane protein</topology>
    </subcellularLocation>
</comment>
<feature type="transmembrane region" description="Helical" evidence="6">
    <location>
        <begin position="354"/>
        <end position="377"/>
    </location>
</feature>
<accession>A0A3S1KCC2</accession>
<evidence type="ECO:0000256" key="5">
    <source>
        <dbReference type="ARBA" id="ARBA00023136"/>
    </source>
</evidence>
<comment type="caution">
    <text evidence="7">The sequence shown here is derived from an EMBL/GenBank/DDBJ whole genome shotgun (WGS) entry which is preliminary data.</text>
</comment>
<sequence length="585" mass="63288">MMFPAPKLSAEESDGSLTNLLPLVGGALVEAGAKNWEEASTELLQFETLWNGVQTPITVDTAEEIKGHLDKAKEAIGLQNQEEANSSLSALAKTVNTYVEANTEKAETPSGKDAAQLLQGMAENTLSPLEQEQIDASTAQSRYKEILNKWHKIEGPIRSGHFGVYSDVERHMSLIRISLQAEPPKTDQAISELKSMLSLLQNYIDGKLDDSAASSSLEAGGTSLADALILLRDANQAIQLQDVAGASSQMSEFITLWPSVEGEVSISSATIYTDTENKMTEAQSYLVSTPPDLTKAQELISKILNNLEPLAERTAYSAWDAALILLREGLEAILVLAALLAFVKRANNRTARSYVWAGAGTGLLLSGVLAAVLTYVFSQSTSGSTRELIEGFVGLLAVLMMLTVGHWLHSKSSTQAWNNYLSKHVGGALQRGSLWSLFALSGLAIIREGAETAVFYIGMAPSIEPMQFIIGITGALLALIILGFCIIRFSVKLPIRPFMLTATLLIYYLVIRFTGESIHSLQISGILPAHSKSWLPSVSWLGAFPTWETTAAQLALLLFVLVRLYVGREKSKPNTSSSNAIRGRS</sequence>
<evidence type="ECO:0000256" key="4">
    <source>
        <dbReference type="ARBA" id="ARBA00022989"/>
    </source>
</evidence>
<reference evidence="7 8" key="1">
    <citation type="submission" date="2018-12" db="EMBL/GenBank/DDBJ databases">
        <authorList>
            <person name="Sun L."/>
            <person name="Chen Z."/>
        </authorList>
    </citation>
    <scope>NUCLEOTIDE SEQUENCE [LARGE SCALE GENOMIC DNA]</scope>
    <source>
        <strain evidence="7 8">DSM 15890</strain>
    </source>
</reference>
<dbReference type="EMBL" id="RZNY01000001">
    <property type="protein sequence ID" value="RUT48793.1"/>
    <property type="molecule type" value="Genomic_DNA"/>
</dbReference>
<comment type="similarity">
    <text evidence="2">Belongs to the oxidase-dependent Fe transporter (OFeT) (TC 9.A.10.1) family.</text>
</comment>
<dbReference type="Pfam" id="PF03239">
    <property type="entry name" value="FTR1"/>
    <property type="match status" value="1"/>
</dbReference>
<evidence type="ECO:0000313" key="8">
    <source>
        <dbReference type="Proteomes" id="UP000279446"/>
    </source>
</evidence>
<dbReference type="OrthoDB" id="8215804at2"/>
<organism evidence="7 8">
    <name type="scientific">Paenibacillus anaericanus</name>
    <dbReference type="NCBI Taxonomy" id="170367"/>
    <lineage>
        <taxon>Bacteria</taxon>
        <taxon>Bacillati</taxon>
        <taxon>Bacillota</taxon>
        <taxon>Bacilli</taxon>
        <taxon>Bacillales</taxon>
        <taxon>Paenibacillaceae</taxon>
        <taxon>Paenibacillus</taxon>
    </lineage>
</organism>
<feature type="transmembrane region" description="Helical" evidence="6">
    <location>
        <begin position="466"/>
        <end position="486"/>
    </location>
</feature>
<gene>
    <name evidence="7" type="ORF">EJP82_01400</name>
</gene>
<dbReference type="PANTHER" id="PTHR31632">
    <property type="entry name" value="IRON TRANSPORTER FTH1"/>
    <property type="match status" value="1"/>
</dbReference>
<evidence type="ECO:0000256" key="6">
    <source>
        <dbReference type="SAM" id="Phobius"/>
    </source>
</evidence>